<dbReference type="SUPFAM" id="SSF53756">
    <property type="entry name" value="UDP-Glycosyltransferase/glycogen phosphorylase"/>
    <property type="match status" value="1"/>
</dbReference>
<dbReference type="RefSeq" id="WP_141420680.1">
    <property type="nucleotide sequence ID" value="NZ_VIAR01000002.1"/>
</dbReference>
<dbReference type="EMBL" id="VIAR01000002">
    <property type="protein sequence ID" value="TQD40150.1"/>
    <property type="molecule type" value="Genomic_DNA"/>
</dbReference>
<keyword evidence="2" id="KW-1185">Reference proteome</keyword>
<protein>
    <submittedName>
        <fullName evidence="1">Glycosyltransferase family 4 protein</fullName>
    </submittedName>
</protein>
<accession>A0A507ZRA8</accession>
<organism evidence="1 2">
    <name type="scientific">Haloflavibacter putidus</name>
    <dbReference type="NCBI Taxonomy" id="2576776"/>
    <lineage>
        <taxon>Bacteria</taxon>
        <taxon>Pseudomonadati</taxon>
        <taxon>Bacteroidota</taxon>
        <taxon>Flavobacteriia</taxon>
        <taxon>Flavobacteriales</taxon>
        <taxon>Flavobacteriaceae</taxon>
        <taxon>Haloflavibacter</taxon>
    </lineage>
</organism>
<gene>
    <name evidence="1" type="ORF">FKR84_02835</name>
</gene>
<dbReference type="AlphaFoldDB" id="A0A507ZRA8"/>
<reference evidence="1 2" key="1">
    <citation type="submission" date="2019-06" db="EMBL/GenBank/DDBJ databases">
        <title>Flavibacter putida gen. nov., sp. nov., a novel marine bacterium of the family Flavobacteriaceae isolated from coastal seawater.</title>
        <authorList>
            <person name="Feng X."/>
        </authorList>
    </citation>
    <scope>NUCLEOTIDE SEQUENCE [LARGE SCALE GENOMIC DNA]</scope>
    <source>
        <strain evidence="1 2">PLHSN227</strain>
    </source>
</reference>
<dbReference type="Proteomes" id="UP000317169">
    <property type="component" value="Unassembled WGS sequence"/>
</dbReference>
<comment type="caution">
    <text evidence="1">The sequence shown here is derived from an EMBL/GenBank/DDBJ whole genome shotgun (WGS) entry which is preliminary data.</text>
</comment>
<proteinExistence type="predicted"/>
<name>A0A507ZRA8_9FLAO</name>
<sequence length="428" mass="49190">MKKVLIVAYYWPPAGGPGVQRWLNFVKYLPEFGIEPIVYVPENPSYPIIDKSLEKEILPQLKIIKKPILEPYKLASLFAKKETKEISAGLIKTKEKTSVLQEVLLAIRGNLFIPDARKFWVKPSVSFLKTYLQENEIKTIITTGPPHSLHLIGLKLQQALNITWIADFRDPWTSIGYHKKLKLSKTSAKKHRELEKEVLQNASHIITTSFSTKKEFEQLTPKSVSVITNGYETYKKPVVKPDNYFTVAHIGSLLSERNPKMLWQALSELTRENKAFKEAFRLLLVGKVSTVVEQMLRKFELGSYLDKKGYVTHEEAIKFQYESNLLLLIEIDKPETQAIIPGKLFEYLYTKKPILAIGPENWDVQIILTQVGAGQSFLYNQKNAIKKDILKVFEAYQENKSQLQLHDLEEFSRKNLTKKLSKLIESAV</sequence>
<dbReference type="Gene3D" id="3.40.50.2000">
    <property type="entry name" value="Glycogen Phosphorylase B"/>
    <property type="match status" value="1"/>
</dbReference>
<dbReference type="OrthoDB" id="9794575at2"/>
<evidence type="ECO:0000313" key="1">
    <source>
        <dbReference type="EMBL" id="TQD40150.1"/>
    </source>
</evidence>
<evidence type="ECO:0000313" key="2">
    <source>
        <dbReference type="Proteomes" id="UP000317169"/>
    </source>
</evidence>
<dbReference type="GO" id="GO:0016740">
    <property type="term" value="F:transferase activity"/>
    <property type="evidence" value="ECO:0007669"/>
    <property type="project" value="UniProtKB-KW"/>
</dbReference>
<keyword evidence="1" id="KW-0808">Transferase</keyword>